<organism evidence="3 4">
    <name type="scientific">Clostridium liquoris</name>
    <dbReference type="NCBI Taxonomy" id="1289519"/>
    <lineage>
        <taxon>Bacteria</taxon>
        <taxon>Bacillati</taxon>
        <taxon>Bacillota</taxon>
        <taxon>Clostridia</taxon>
        <taxon>Eubacteriales</taxon>
        <taxon>Clostridiaceae</taxon>
        <taxon>Clostridium</taxon>
    </lineage>
</organism>
<keyword evidence="1" id="KW-0732">Signal</keyword>
<dbReference type="InterPro" id="IPR007329">
    <property type="entry name" value="FMN-bd"/>
</dbReference>
<dbReference type="RefSeq" id="WP_106063837.1">
    <property type="nucleotide sequence ID" value="NZ_PVXO01000047.1"/>
</dbReference>
<evidence type="ECO:0000256" key="1">
    <source>
        <dbReference type="SAM" id="SignalP"/>
    </source>
</evidence>
<feature type="signal peptide" evidence="1">
    <location>
        <begin position="1"/>
        <end position="19"/>
    </location>
</feature>
<feature type="domain" description="FMN-binding" evidence="2">
    <location>
        <begin position="50"/>
        <end position="141"/>
    </location>
</feature>
<dbReference type="Gene3D" id="3.90.1010.20">
    <property type="match status" value="1"/>
</dbReference>
<dbReference type="GO" id="GO:0010181">
    <property type="term" value="F:FMN binding"/>
    <property type="evidence" value="ECO:0007669"/>
    <property type="project" value="InterPro"/>
</dbReference>
<dbReference type="PROSITE" id="PS51257">
    <property type="entry name" value="PROKAR_LIPOPROTEIN"/>
    <property type="match status" value="1"/>
</dbReference>
<dbReference type="GO" id="GO:0016020">
    <property type="term" value="C:membrane"/>
    <property type="evidence" value="ECO:0007669"/>
    <property type="project" value="InterPro"/>
</dbReference>
<dbReference type="InterPro" id="IPR017058">
    <property type="entry name" value="Major_M_immunogen_Tpp15_prd"/>
</dbReference>
<dbReference type="Pfam" id="PF04205">
    <property type="entry name" value="FMN_bind"/>
    <property type="match status" value="1"/>
</dbReference>
<comment type="caution">
    <text evidence="3">The sequence shown here is derived from an EMBL/GenBank/DDBJ whole genome shotgun (WGS) entry which is preliminary data.</text>
</comment>
<dbReference type="PIRSF" id="PIRSF036531">
    <property type="entry name" value="Tpp15_prd"/>
    <property type="match status" value="1"/>
</dbReference>
<dbReference type="AlphaFoldDB" id="A0A2T0B346"/>
<proteinExistence type="predicted"/>
<accession>A0A2T0B346</accession>
<protein>
    <submittedName>
        <fullName evidence="3">FMN-binding domain protein</fullName>
    </submittedName>
</protein>
<evidence type="ECO:0000259" key="2">
    <source>
        <dbReference type="SMART" id="SM00900"/>
    </source>
</evidence>
<sequence>MKKALSIALTSILSLSLLAGCGSKETKAPAGSAYKDGKYKAAYDKLDSHGWKAFAEIEIKDGKIATVDFDYLNKDNKRKSEDAEYTKAMKPKSGTSPDEFCPKLEKDLVEKQDVDKVDAITGATNSVTNFKTLSKTALENAKKGDTKEAVVPLKE</sequence>
<keyword evidence="4" id="KW-1185">Reference proteome</keyword>
<evidence type="ECO:0000313" key="3">
    <source>
        <dbReference type="EMBL" id="PRR78324.1"/>
    </source>
</evidence>
<dbReference type="Proteomes" id="UP000239706">
    <property type="component" value="Unassembled WGS sequence"/>
</dbReference>
<dbReference type="SMART" id="SM00900">
    <property type="entry name" value="FMN_bind"/>
    <property type="match status" value="1"/>
</dbReference>
<name>A0A2T0B346_9CLOT</name>
<gene>
    <name evidence="3" type="ORF">CLLI_17510</name>
</gene>
<dbReference type="EMBL" id="PVXO01000047">
    <property type="protein sequence ID" value="PRR78324.1"/>
    <property type="molecule type" value="Genomic_DNA"/>
</dbReference>
<evidence type="ECO:0000313" key="4">
    <source>
        <dbReference type="Proteomes" id="UP000239706"/>
    </source>
</evidence>
<dbReference type="OrthoDB" id="1937675at2"/>
<reference evidence="3 4" key="1">
    <citation type="submission" date="2018-03" db="EMBL/GenBank/DDBJ databases">
        <title>Genome sequence of Clostridium liquoris DSM 100320.</title>
        <authorList>
            <person name="Poehlein A."/>
            <person name="Daniel R."/>
        </authorList>
    </citation>
    <scope>NUCLEOTIDE SEQUENCE [LARGE SCALE GENOMIC DNA]</scope>
    <source>
        <strain evidence="3 4">DSM 100320</strain>
    </source>
</reference>
<feature type="chain" id="PRO_5039201508" evidence="1">
    <location>
        <begin position="20"/>
        <end position="155"/>
    </location>
</feature>